<name>A0A494WFW4_9SPHN</name>
<evidence type="ECO:0000313" key="2">
    <source>
        <dbReference type="Proteomes" id="UP000279959"/>
    </source>
</evidence>
<protein>
    <submittedName>
        <fullName evidence="1">Uncharacterized protein</fullName>
    </submittedName>
</protein>
<gene>
    <name evidence="1" type="ORF">SAMIE_1032860</name>
</gene>
<organism evidence="1 2">
    <name type="scientific">Sphingobium amiense</name>
    <dbReference type="NCBI Taxonomy" id="135719"/>
    <lineage>
        <taxon>Bacteria</taxon>
        <taxon>Pseudomonadati</taxon>
        <taxon>Pseudomonadota</taxon>
        <taxon>Alphaproteobacteria</taxon>
        <taxon>Sphingomonadales</taxon>
        <taxon>Sphingomonadaceae</taxon>
        <taxon>Sphingobium</taxon>
    </lineage>
</organism>
<reference evidence="1 2" key="1">
    <citation type="submission" date="2018-05" db="EMBL/GenBank/DDBJ databases">
        <title>Complete Genome Sequence of the Nonylphenol-Degrading Bacterium Sphingobium amiense DSM 16289T.</title>
        <authorList>
            <person name="Ootsuka M."/>
            <person name="Nishizawa T."/>
            <person name="Ohta H."/>
        </authorList>
    </citation>
    <scope>NUCLEOTIDE SEQUENCE [LARGE SCALE GENOMIC DNA]</scope>
    <source>
        <strain evidence="1 2">DSM 16289</strain>
    </source>
</reference>
<dbReference type="KEGG" id="sami:SAMIE_1032860"/>
<keyword evidence="2" id="KW-1185">Reference proteome</keyword>
<dbReference type="AlphaFoldDB" id="A0A494WFW4"/>
<dbReference type="Proteomes" id="UP000279959">
    <property type="component" value="Chromosome"/>
</dbReference>
<sequence>MRYDARHAQLAALAHRIDALAGQGHHMTAARMRDELDDIRRSARVVRLDDVEELADSLETMLSLHGLGCVILSYLDRMRDAVSDRLGPPVAPLAAPAAVLRLRA</sequence>
<accession>A0A494WFW4</accession>
<dbReference type="RefSeq" id="WP_066695877.1">
    <property type="nucleotide sequence ID" value="NZ_AP018664.1"/>
</dbReference>
<dbReference type="EMBL" id="AP018664">
    <property type="protein sequence ID" value="BBD99785.1"/>
    <property type="molecule type" value="Genomic_DNA"/>
</dbReference>
<evidence type="ECO:0000313" key="1">
    <source>
        <dbReference type="EMBL" id="BBD99785.1"/>
    </source>
</evidence>
<proteinExistence type="predicted"/>